<evidence type="ECO:0000256" key="3">
    <source>
        <dbReference type="ARBA" id="ARBA00012132"/>
    </source>
</evidence>
<name>A0A915DZF9_9BILA</name>
<dbReference type="GO" id="GO:0005789">
    <property type="term" value="C:endoplasmic reticulum membrane"/>
    <property type="evidence" value="ECO:0007669"/>
    <property type="project" value="UniProtKB-SubCell"/>
</dbReference>
<evidence type="ECO:0000313" key="11">
    <source>
        <dbReference type="WBParaSite" id="jg24314"/>
    </source>
</evidence>
<protein>
    <recommendedName>
        <fullName evidence="3">dolichol kinase</fullName>
        <ecNumber evidence="3">2.7.1.108</ecNumber>
    </recommendedName>
</protein>
<dbReference type="GO" id="GO:0004168">
    <property type="term" value="F:dolichol kinase activity"/>
    <property type="evidence" value="ECO:0007669"/>
    <property type="project" value="UniProtKB-EC"/>
</dbReference>
<keyword evidence="9" id="KW-0472">Membrane</keyword>
<comment type="subcellular location">
    <subcellularLocation>
        <location evidence="1">Endoplasmic reticulum membrane</location>
        <topology evidence="1">Multi-pass membrane protein</topology>
    </subcellularLocation>
</comment>
<dbReference type="InterPro" id="IPR032974">
    <property type="entry name" value="Polypren_kinase"/>
</dbReference>
<keyword evidence="4" id="KW-0808">Transferase</keyword>
<dbReference type="GO" id="GO:0043048">
    <property type="term" value="P:dolichyl monophosphate biosynthetic process"/>
    <property type="evidence" value="ECO:0007669"/>
    <property type="project" value="TreeGrafter"/>
</dbReference>
<evidence type="ECO:0000256" key="9">
    <source>
        <dbReference type="ARBA" id="ARBA00023136"/>
    </source>
</evidence>
<dbReference type="AlphaFoldDB" id="A0A915DZF9"/>
<evidence type="ECO:0000313" key="10">
    <source>
        <dbReference type="Proteomes" id="UP000887574"/>
    </source>
</evidence>
<proteinExistence type="inferred from homology"/>
<keyword evidence="5" id="KW-0812">Transmembrane</keyword>
<evidence type="ECO:0000256" key="2">
    <source>
        <dbReference type="ARBA" id="ARBA00010794"/>
    </source>
</evidence>
<evidence type="ECO:0000256" key="7">
    <source>
        <dbReference type="ARBA" id="ARBA00022824"/>
    </source>
</evidence>
<keyword evidence="6" id="KW-0418">Kinase</keyword>
<evidence type="ECO:0000256" key="8">
    <source>
        <dbReference type="ARBA" id="ARBA00022989"/>
    </source>
</evidence>
<dbReference type="EC" id="2.7.1.108" evidence="3"/>
<organism evidence="10 11">
    <name type="scientific">Ditylenchus dipsaci</name>
    <dbReference type="NCBI Taxonomy" id="166011"/>
    <lineage>
        <taxon>Eukaryota</taxon>
        <taxon>Metazoa</taxon>
        <taxon>Ecdysozoa</taxon>
        <taxon>Nematoda</taxon>
        <taxon>Chromadorea</taxon>
        <taxon>Rhabditida</taxon>
        <taxon>Tylenchina</taxon>
        <taxon>Tylenchomorpha</taxon>
        <taxon>Sphaerularioidea</taxon>
        <taxon>Anguinidae</taxon>
        <taxon>Anguininae</taxon>
        <taxon>Ditylenchus</taxon>
    </lineage>
</organism>
<dbReference type="PANTHER" id="PTHR13205:SF15">
    <property type="entry name" value="DOLICHOL KINASE"/>
    <property type="match status" value="1"/>
</dbReference>
<comment type="similarity">
    <text evidence="2">Belongs to the polyprenol kinase family.</text>
</comment>
<reference evidence="11" key="1">
    <citation type="submission" date="2022-11" db="UniProtKB">
        <authorList>
            <consortium name="WormBaseParasite"/>
        </authorList>
    </citation>
    <scope>IDENTIFICATION</scope>
</reference>
<keyword evidence="8" id="KW-1133">Transmembrane helix</keyword>
<dbReference type="Proteomes" id="UP000887574">
    <property type="component" value="Unplaced"/>
</dbReference>
<dbReference type="WBParaSite" id="jg24314">
    <property type="protein sequence ID" value="jg24314"/>
    <property type="gene ID" value="jg24314"/>
</dbReference>
<accession>A0A915DZF9</accession>
<evidence type="ECO:0000256" key="5">
    <source>
        <dbReference type="ARBA" id="ARBA00022692"/>
    </source>
</evidence>
<dbReference type="PANTHER" id="PTHR13205">
    <property type="entry name" value="TRANSMEMBRANE PROTEIN 15-RELATED"/>
    <property type="match status" value="1"/>
</dbReference>
<evidence type="ECO:0000256" key="1">
    <source>
        <dbReference type="ARBA" id="ARBA00004477"/>
    </source>
</evidence>
<keyword evidence="10" id="KW-1185">Reference proteome</keyword>
<evidence type="ECO:0000256" key="4">
    <source>
        <dbReference type="ARBA" id="ARBA00022679"/>
    </source>
</evidence>
<keyword evidence="7" id="KW-0256">Endoplasmic reticulum</keyword>
<evidence type="ECO:0000256" key="6">
    <source>
        <dbReference type="ARBA" id="ARBA00022777"/>
    </source>
</evidence>
<sequence length="171" mass="18423">MVLILGPSAFNAPLIVTSVVSTVVEAHLKVCDNVTLPLISASIIICWNESDILNISVMYRINSAVSELWDVKQRHFAGVQSVGIGDSCAAIFGTYFGRTKWTTSYGRKSLEGSLAMLVSQVVFMVLILGPSAFNAPLIVTSVVSTVVEAHLKVCDNVTLPLISASIYYLLE</sequence>